<dbReference type="AlphaFoldDB" id="A0A2W4QWG3"/>
<comment type="caution">
    <text evidence="1">The sequence shown here is derived from an EMBL/GenBank/DDBJ whole genome shotgun (WGS) entry which is preliminary data.</text>
</comment>
<evidence type="ECO:0000313" key="1">
    <source>
        <dbReference type="EMBL" id="PZN76345.1"/>
    </source>
</evidence>
<dbReference type="EMBL" id="QJPH01000360">
    <property type="protein sequence ID" value="PZN76345.1"/>
    <property type="molecule type" value="Genomic_DNA"/>
</dbReference>
<accession>A0A2W4QWG3</accession>
<sequence>MRECKACLAGIDRQSKPCVPSVISMTFRCGRITFNSTHRTEHAKKNIQAIMAYKDYVLHEIGQGRRLVGF</sequence>
<name>A0A2W4QWG3_9GAMM</name>
<reference evidence="1 2" key="1">
    <citation type="journal article" date="2018" name="Aquat. Microb. Ecol.">
        <title>Gammaproteobacterial methanotrophs dominate.</title>
        <authorList>
            <person name="Rissanen A.J."/>
            <person name="Saarenheimo J."/>
            <person name="Tiirola M."/>
            <person name="Peura S."/>
            <person name="Aalto S.L."/>
            <person name="Karvinen A."/>
            <person name="Nykanen H."/>
        </authorList>
    </citation>
    <scope>NUCLEOTIDE SEQUENCE [LARGE SCALE GENOMIC DNA]</scope>
    <source>
        <strain evidence="1">AMbin10</strain>
    </source>
</reference>
<gene>
    <name evidence="1" type="ORF">DM484_16695</name>
</gene>
<dbReference type="Proteomes" id="UP000249396">
    <property type="component" value="Unassembled WGS sequence"/>
</dbReference>
<organism evidence="1 2">
    <name type="scientific">Candidatus Methylumidiphilus alinenensis</name>
    <dbReference type="NCBI Taxonomy" id="2202197"/>
    <lineage>
        <taxon>Bacteria</taxon>
        <taxon>Pseudomonadati</taxon>
        <taxon>Pseudomonadota</taxon>
        <taxon>Gammaproteobacteria</taxon>
        <taxon>Methylococcales</taxon>
        <taxon>Candidatus Methylumidiphilus</taxon>
    </lineage>
</organism>
<evidence type="ECO:0000313" key="2">
    <source>
        <dbReference type="Proteomes" id="UP000249396"/>
    </source>
</evidence>
<proteinExistence type="predicted"/>
<protein>
    <submittedName>
        <fullName evidence="1">Uncharacterized protein</fullName>
    </submittedName>
</protein>